<dbReference type="RefSeq" id="XP_026758428.1">
    <property type="nucleotide sequence ID" value="XM_026902627.3"/>
</dbReference>
<evidence type="ECO:0000256" key="2">
    <source>
        <dbReference type="ARBA" id="ARBA00022801"/>
    </source>
</evidence>
<dbReference type="InParanoid" id="A0A6J1WS19"/>
<keyword evidence="4" id="KW-1185">Reference proteome</keyword>
<dbReference type="Proteomes" id="UP001652740">
    <property type="component" value="Unplaced"/>
</dbReference>
<dbReference type="GO" id="GO:0016787">
    <property type="term" value="F:hydrolase activity"/>
    <property type="evidence" value="ECO:0007669"/>
    <property type="project" value="UniProtKB-KW"/>
</dbReference>
<feature type="domain" description="AB hydrolase-1" evidence="3">
    <location>
        <begin position="44"/>
        <end position="301"/>
    </location>
</feature>
<dbReference type="AlphaFoldDB" id="A0A6J1WS19"/>
<protein>
    <submittedName>
        <fullName evidence="5">Serine hydrolase-like protein</fullName>
    </submittedName>
</protein>
<comment type="similarity">
    <text evidence="1">Belongs to the AB hydrolase superfamily.</text>
</comment>
<sequence length="316" mass="36238">MKTSAVFLAKSLMKSIIRQTEKEVTIKAPWGNIKALTWGNPSNPPVLLCHGRLDACTSFRPLAALLPDTFFYVTVDLPGNGRSDHLPKGARYTILDFVPTIQKIKDYFKWNNFAYIGHSLGVIISKYYDIAYPGDILRSVELDPMPAYFTFSPDELSNWYKFSYELFYSEERYPKLNGSLETAPKYTYEQILELTMKSRGLSREPAEQILERSLVPAGDGLYWLVYDQRMKVLAMLPHSPEQLQKIYTSLTTPTFCILATETLKTGHYDKVPFVKDVTLWPNKNYRVKIVDGGHDVHVERPECIAKDISEFLLEKI</sequence>
<dbReference type="KEGG" id="gmw:113517884"/>
<dbReference type="PANTHER" id="PTHR43798:SF14">
    <property type="entry name" value="SERINE HYDROLASE-LIKE PROTEIN DDB_G0286239"/>
    <property type="match status" value="1"/>
</dbReference>
<gene>
    <name evidence="5" type="primary">LOC113517884</name>
</gene>
<dbReference type="SUPFAM" id="SSF53474">
    <property type="entry name" value="alpha/beta-Hydrolases"/>
    <property type="match status" value="1"/>
</dbReference>
<dbReference type="GeneID" id="113517884"/>
<evidence type="ECO:0000313" key="4">
    <source>
        <dbReference type="Proteomes" id="UP001652740"/>
    </source>
</evidence>
<evidence type="ECO:0000256" key="1">
    <source>
        <dbReference type="ARBA" id="ARBA00008645"/>
    </source>
</evidence>
<dbReference type="Pfam" id="PF00561">
    <property type="entry name" value="Abhydrolase_1"/>
    <property type="match status" value="1"/>
</dbReference>
<evidence type="ECO:0000259" key="3">
    <source>
        <dbReference type="Pfam" id="PF00561"/>
    </source>
</evidence>
<dbReference type="InterPro" id="IPR000073">
    <property type="entry name" value="AB_hydrolase_1"/>
</dbReference>
<organism evidence="4 5">
    <name type="scientific">Galleria mellonella</name>
    <name type="common">Greater wax moth</name>
    <dbReference type="NCBI Taxonomy" id="7137"/>
    <lineage>
        <taxon>Eukaryota</taxon>
        <taxon>Metazoa</taxon>
        <taxon>Ecdysozoa</taxon>
        <taxon>Arthropoda</taxon>
        <taxon>Hexapoda</taxon>
        <taxon>Insecta</taxon>
        <taxon>Pterygota</taxon>
        <taxon>Neoptera</taxon>
        <taxon>Endopterygota</taxon>
        <taxon>Lepidoptera</taxon>
        <taxon>Glossata</taxon>
        <taxon>Ditrysia</taxon>
        <taxon>Pyraloidea</taxon>
        <taxon>Pyralidae</taxon>
        <taxon>Galleriinae</taxon>
        <taxon>Galleria</taxon>
    </lineage>
</organism>
<dbReference type="PANTHER" id="PTHR43798">
    <property type="entry name" value="MONOACYLGLYCEROL LIPASE"/>
    <property type="match status" value="1"/>
</dbReference>
<evidence type="ECO:0000313" key="5">
    <source>
        <dbReference type="RefSeq" id="XP_026758428.1"/>
    </source>
</evidence>
<accession>A0A6J1WS19</accession>
<dbReference type="GO" id="GO:0016020">
    <property type="term" value="C:membrane"/>
    <property type="evidence" value="ECO:0007669"/>
    <property type="project" value="TreeGrafter"/>
</dbReference>
<dbReference type="OrthoDB" id="6431331at2759"/>
<dbReference type="InterPro" id="IPR029058">
    <property type="entry name" value="AB_hydrolase_fold"/>
</dbReference>
<dbReference type="Gene3D" id="3.40.50.1820">
    <property type="entry name" value="alpha/beta hydrolase"/>
    <property type="match status" value="1"/>
</dbReference>
<dbReference type="InterPro" id="IPR050266">
    <property type="entry name" value="AB_hydrolase_sf"/>
</dbReference>
<proteinExistence type="inferred from homology"/>
<reference evidence="5" key="1">
    <citation type="submission" date="2025-08" db="UniProtKB">
        <authorList>
            <consortium name="RefSeq"/>
        </authorList>
    </citation>
    <scope>IDENTIFICATION</scope>
    <source>
        <tissue evidence="5">Whole larvae</tissue>
    </source>
</reference>
<name>A0A6J1WS19_GALME</name>
<keyword evidence="2" id="KW-0378">Hydrolase</keyword>